<dbReference type="EMBL" id="DAAMGM010000001">
    <property type="protein sequence ID" value="HAC6573057.1"/>
    <property type="molecule type" value="Genomic_DNA"/>
</dbReference>
<accession>A0A701ZAY3</accession>
<reference evidence="1" key="1">
    <citation type="journal article" date="2018" name="Genome Biol.">
        <title>SKESA: strategic k-mer extension for scrupulous assemblies.</title>
        <authorList>
            <person name="Souvorov A."/>
            <person name="Agarwala R."/>
            <person name="Lipman D.J."/>
        </authorList>
    </citation>
    <scope>NUCLEOTIDE SEQUENCE</scope>
    <source>
        <strain evidence="1">232-84</strain>
    </source>
</reference>
<gene>
    <name evidence="1" type="ORF">G0B27_01975</name>
</gene>
<proteinExistence type="predicted"/>
<evidence type="ECO:0008006" key="2">
    <source>
        <dbReference type="Google" id="ProtNLM"/>
    </source>
</evidence>
<protein>
    <recommendedName>
        <fullName evidence="2">Addiction module antidote protein, HigA family</fullName>
    </recommendedName>
</protein>
<dbReference type="InterPro" id="IPR010982">
    <property type="entry name" value="Lambda_DNA-bd_dom_sf"/>
</dbReference>
<evidence type="ECO:0000313" key="1">
    <source>
        <dbReference type="EMBL" id="HAC6573057.1"/>
    </source>
</evidence>
<dbReference type="SUPFAM" id="SSF47413">
    <property type="entry name" value="lambda repressor-like DNA-binding domains"/>
    <property type="match status" value="1"/>
</dbReference>
<dbReference type="AlphaFoldDB" id="A0A701ZAY3"/>
<reference evidence="1" key="2">
    <citation type="submission" date="2018-07" db="EMBL/GenBank/DDBJ databases">
        <authorList>
            <consortium name="NCBI Pathogen Detection Project"/>
        </authorList>
    </citation>
    <scope>NUCLEOTIDE SEQUENCE</scope>
    <source>
        <strain evidence="1">232-84</strain>
    </source>
</reference>
<organism evidence="1">
    <name type="scientific">Salmonella enterica</name>
    <name type="common">Salmonella choleraesuis</name>
    <dbReference type="NCBI Taxonomy" id="28901"/>
    <lineage>
        <taxon>Bacteria</taxon>
        <taxon>Pseudomonadati</taxon>
        <taxon>Pseudomonadota</taxon>
        <taxon>Gammaproteobacteria</taxon>
        <taxon>Enterobacterales</taxon>
        <taxon>Enterobacteriaceae</taxon>
        <taxon>Salmonella</taxon>
    </lineage>
</organism>
<comment type="caution">
    <text evidence="1">The sequence shown here is derived from an EMBL/GenBank/DDBJ whole genome shotgun (WGS) entry which is preliminary data.</text>
</comment>
<sequence length="68" mass="8293">MYQQEPSCRLTLIYSTKPSYSRIRKILIYHTPISLNEALLLAEIFKTDADFWINLQNNHHDWQKKHYR</sequence>
<dbReference type="GO" id="GO:0003677">
    <property type="term" value="F:DNA binding"/>
    <property type="evidence" value="ECO:0007669"/>
    <property type="project" value="InterPro"/>
</dbReference>
<dbReference type="Gene3D" id="1.10.260.40">
    <property type="entry name" value="lambda repressor-like DNA-binding domains"/>
    <property type="match status" value="1"/>
</dbReference>
<name>A0A701ZAY3_SALER</name>